<keyword evidence="3" id="KW-0808">Transferase</keyword>
<dbReference type="RefSeq" id="WP_128760408.1">
    <property type="nucleotide sequence ID" value="NZ_QOVI01000002.1"/>
</dbReference>
<feature type="transmembrane region" description="Helical" evidence="1">
    <location>
        <begin position="153"/>
        <end position="173"/>
    </location>
</feature>
<dbReference type="GO" id="GO:0000155">
    <property type="term" value="F:phosphorelay sensor kinase activity"/>
    <property type="evidence" value="ECO:0007669"/>
    <property type="project" value="InterPro"/>
</dbReference>
<feature type="domain" description="Signal transduction histidine kinase internal region" evidence="2">
    <location>
        <begin position="291"/>
        <end position="367"/>
    </location>
</feature>
<keyword evidence="4" id="KW-1185">Reference proteome</keyword>
<dbReference type="EMBL" id="QOVI01000002">
    <property type="protein sequence ID" value="RXG16747.1"/>
    <property type="molecule type" value="Genomic_DNA"/>
</dbReference>
<name>A0A4Q0NWX0_9FLAO</name>
<dbReference type="AlphaFoldDB" id="A0A4Q0NWX0"/>
<keyword evidence="1" id="KW-0472">Membrane</keyword>
<keyword evidence="1" id="KW-0812">Transmembrane</keyword>
<dbReference type="InterPro" id="IPR050640">
    <property type="entry name" value="Bact_2-comp_sensor_kinase"/>
</dbReference>
<proteinExistence type="predicted"/>
<sequence length="480" mass="55849">MATLSTKTYQVNTSTQTILIHSGFILIGLSYLFYLLPNWYSNNQFHPWAPAILAGIDVITMYVFFFLIRYFNKSKIFVFSLALLASCIFLYYSAGLNMIRNFPTVLKFSEVSIWFSKSWILATIPRLIIILVASFAYYILLNLKFFIDLINKYFNLEIVINAVLTLGLLFYKTPNYRESDFMETMMIKLLLITLFYAHAFLISPLLLITKKYKRFTIWLVVSYILCISVFLIPIYYKGVINSFDDFLRFLTNLTIVLTICTALGLLYGFIRFLIIKRFKKTQKALGNTTSELLLLKSQVNPHFLFNTLNTLYATALEEKATVTASATAKLANLVRYMQQDMQQEFIPLEREAGYVSDYINIQKLRIASPLEVNTVFEDLNDTQISPGLLIPFVENAFKYGIDPDRNSRIDSILRVQENTIYFRCENEYNINHTTYYREKGFGIGIKNTRERLDLIYPKKYQLDVEKTENLFTVTLKINTL</sequence>
<feature type="transmembrane region" description="Helical" evidence="1">
    <location>
        <begin position="48"/>
        <end position="69"/>
    </location>
</feature>
<dbReference type="Pfam" id="PF06580">
    <property type="entry name" value="His_kinase"/>
    <property type="match status" value="1"/>
</dbReference>
<comment type="caution">
    <text evidence="3">The sequence shown here is derived from an EMBL/GenBank/DDBJ whole genome shotgun (WGS) entry which is preliminary data.</text>
</comment>
<reference evidence="3 4" key="1">
    <citation type="submission" date="2018-07" db="EMBL/GenBank/DDBJ databases">
        <title>Leeuwenhoekiella genomics.</title>
        <authorList>
            <person name="Tahon G."/>
            <person name="Willems A."/>
        </authorList>
    </citation>
    <scope>NUCLEOTIDE SEQUENCE [LARGE SCALE GENOMIC DNA]</scope>
    <source>
        <strain evidence="3 4">R-50232</strain>
    </source>
</reference>
<evidence type="ECO:0000313" key="3">
    <source>
        <dbReference type="EMBL" id="RXG16747.1"/>
    </source>
</evidence>
<evidence type="ECO:0000259" key="2">
    <source>
        <dbReference type="Pfam" id="PF06580"/>
    </source>
</evidence>
<accession>A0A4Q0NWX0</accession>
<dbReference type="Proteomes" id="UP000289821">
    <property type="component" value="Unassembled WGS sequence"/>
</dbReference>
<dbReference type="InterPro" id="IPR010559">
    <property type="entry name" value="Sig_transdc_His_kin_internal"/>
</dbReference>
<feature type="transmembrane region" description="Helical" evidence="1">
    <location>
        <begin position="119"/>
        <end position="141"/>
    </location>
</feature>
<feature type="transmembrane region" description="Helical" evidence="1">
    <location>
        <begin position="18"/>
        <end position="36"/>
    </location>
</feature>
<dbReference type="GO" id="GO:0016020">
    <property type="term" value="C:membrane"/>
    <property type="evidence" value="ECO:0007669"/>
    <property type="project" value="InterPro"/>
</dbReference>
<evidence type="ECO:0000313" key="4">
    <source>
        <dbReference type="Proteomes" id="UP000289821"/>
    </source>
</evidence>
<dbReference type="OrthoDB" id="9809908at2"/>
<keyword evidence="3" id="KW-0418">Kinase</keyword>
<feature type="transmembrane region" description="Helical" evidence="1">
    <location>
        <begin position="185"/>
        <end position="208"/>
    </location>
</feature>
<dbReference type="PANTHER" id="PTHR34220:SF7">
    <property type="entry name" value="SENSOR HISTIDINE KINASE YPDA"/>
    <property type="match status" value="1"/>
</dbReference>
<gene>
    <name evidence="3" type="ORF">DSM04_102329</name>
</gene>
<dbReference type="PANTHER" id="PTHR34220">
    <property type="entry name" value="SENSOR HISTIDINE KINASE YPDA"/>
    <property type="match status" value="1"/>
</dbReference>
<keyword evidence="1" id="KW-1133">Transmembrane helix</keyword>
<feature type="transmembrane region" description="Helical" evidence="1">
    <location>
        <begin position="255"/>
        <end position="274"/>
    </location>
</feature>
<protein>
    <submittedName>
        <fullName evidence="3">Histidine kinase</fullName>
    </submittedName>
</protein>
<evidence type="ECO:0000256" key="1">
    <source>
        <dbReference type="SAM" id="Phobius"/>
    </source>
</evidence>
<feature type="transmembrane region" description="Helical" evidence="1">
    <location>
        <begin position="215"/>
        <end position="235"/>
    </location>
</feature>
<feature type="transmembrane region" description="Helical" evidence="1">
    <location>
        <begin position="76"/>
        <end position="99"/>
    </location>
</feature>
<organism evidence="3 4">
    <name type="scientific">Leeuwenhoekiella aestuarii</name>
    <dbReference type="NCBI Taxonomy" id="2249426"/>
    <lineage>
        <taxon>Bacteria</taxon>
        <taxon>Pseudomonadati</taxon>
        <taxon>Bacteroidota</taxon>
        <taxon>Flavobacteriia</taxon>
        <taxon>Flavobacteriales</taxon>
        <taxon>Flavobacteriaceae</taxon>
        <taxon>Leeuwenhoekiella</taxon>
    </lineage>
</organism>